<protein>
    <submittedName>
        <fullName evidence="2">GNAT family N-acetyltransferase</fullName>
    </submittedName>
</protein>
<gene>
    <name evidence="2" type="ORF">U6A24_21845</name>
</gene>
<organism evidence="2 3">
    <name type="scientific">Aquimarina gracilis</name>
    <dbReference type="NCBI Taxonomy" id="874422"/>
    <lineage>
        <taxon>Bacteria</taxon>
        <taxon>Pseudomonadati</taxon>
        <taxon>Bacteroidota</taxon>
        <taxon>Flavobacteriia</taxon>
        <taxon>Flavobacteriales</taxon>
        <taxon>Flavobacteriaceae</taxon>
        <taxon>Aquimarina</taxon>
    </lineage>
</organism>
<dbReference type="InterPro" id="IPR016181">
    <property type="entry name" value="Acyl_CoA_acyltransferase"/>
</dbReference>
<keyword evidence="3" id="KW-1185">Reference proteome</keyword>
<dbReference type="RefSeq" id="WP_324182168.1">
    <property type="nucleotide sequence ID" value="NZ_BAABAW010000023.1"/>
</dbReference>
<sequence>MKITYKTATLDDLEAMIKVGDTLFDYPIKPERAQEFLSDPRHHLLLAYHENTIVGMASGLHYVHPDKDPQLFINEASVVESYQNKGIGRALIQQLCEYGKNLGCKEAWVATEKSNLPAQRAYLAANGIQDIEEIVLFEFNLKE</sequence>
<feature type="domain" description="N-acetyltransferase" evidence="1">
    <location>
        <begin position="3"/>
        <end position="143"/>
    </location>
</feature>
<name>A0ABU6A261_9FLAO</name>
<dbReference type="Proteomes" id="UP001327027">
    <property type="component" value="Unassembled WGS sequence"/>
</dbReference>
<accession>A0ABU6A261</accession>
<comment type="caution">
    <text evidence="2">The sequence shown here is derived from an EMBL/GenBank/DDBJ whole genome shotgun (WGS) entry which is preliminary data.</text>
</comment>
<evidence type="ECO:0000313" key="2">
    <source>
        <dbReference type="EMBL" id="MEB3348135.1"/>
    </source>
</evidence>
<dbReference type="PROSITE" id="PS51186">
    <property type="entry name" value="GNAT"/>
    <property type="match status" value="1"/>
</dbReference>
<dbReference type="SUPFAM" id="SSF55729">
    <property type="entry name" value="Acyl-CoA N-acyltransferases (Nat)"/>
    <property type="match status" value="1"/>
</dbReference>
<dbReference type="CDD" id="cd04301">
    <property type="entry name" value="NAT_SF"/>
    <property type="match status" value="1"/>
</dbReference>
<dbReference type="EMBL" id="JAYKLX010000011">
    <property type="protein sequence ID" value="MEB3348135.1"/>
    <property type="molecule type" value="Genomic_DNA"/>
</dbReference>
<dbReference type="Gene3D" id="3.40.630.30">
    <property type="match status" value="1"/>
</dbReference>
<evidence type="ECO:0000313" key="3">
    <source>
        <dbReference type="Proteomes" id="UP001327027"/>
    </source>
</evidence>
<proteinExistence type="predicted"/>
<evidence type="ECO:0000259" key="1">
    <source>
        <dbReference type="PROSITE" id="PS51186"/>
    </source>
</evidence>
<reference evidence="2 3" key="1">
    <citation type="journal article" date="2013" name="Int. J. Syst. Evol. Microbiol.">
        <title>Aquimarina gracilis sp. nov., isolated from the gut microflora of a mussel, Mytilus coruscus, and emended description of Aquimarina spongiae.</title>
        <authorList>
            <person name="Park S.C."/>
            <person name="Choe H.N."/>
            <person name="Baik K.S."/>
            <person name="Seong C.N."/>
        </authorList>
    </citation>
    <scope>NUCLEOTIDE SEQUENCE [LARGE SCALE GENOMIC DNA]</scope>
    <source>
        <strain evidence="2 3">PSC32</strain>
    </source>
</reference>
<dbReference type="Pfam" id="PF00583">
    <property type="entry name" value="Acetyltransf_1"/>
    <property type="match status" value="1"/>
</dbReference>
<dbReference type="InterPro" id="IPR000182">
    <property type="entry name" value="GNAT_dom"/>
</dbReference>